<dbReference type="Proteomes" id="UP001295684">
    <property type="component" value="Unassembled WGS sequence"/>
</dbReference>
<dbReference type="EMBL" id="CAMPGE010025351">
    <property type="protein sequence ID" value="CAI2383115.1"/>
    <property type="molecule type" value="Genomic_DNA"/>
</dbReference>
<feature type="domain" description="VWFA" evidence="3">
    <location>
        <begin position="294"/>
        <end position="464"/>
    </location>
</feature>
<dbReference type="InterPro" id="IPR036465">
    <property type="entry name" value="vWFA_dom_sf"/>
</dbReference>
<evidence type="ECO:0000313" key="4">
    <source>
        <dbReference type="EMBL" id="CAI2383115.1"/>
    </source>
</evidence>
<evidence type="ECO:0000259" key="3">
    <source>
        <dbReference type="PROSITE" id="PS50234"/>
    </source>
</evidence>
<dbReference type="InterPro" id="IPR029071">
    <property type="entry name" value="Ubiquitin-like_domsf"/>
</dbReference>
<dbReference type="SUPFAM" id="SSF54236">
    <property type="entry name" value="Ubiquitin-like"/>
    <property type="match status" value="1"/>
</dbReference>
<feature type="domain" description="Ubiquitin-like" evidence="2">
    <location>
        <begin position="619"/>
        <end position="694"/>
    </location>
</feature>
<dbReference type="SUPFAM" id="SSF53300">
    <property type="entry name" value="vWA-like"/>
    <property type="match status" value="1"/>
</dbReference>
<keyword evidence="5" id="KW-1185">Reference proteome</keyword>
<dbReference type="Gene3D" id="3.10.20.90">
    <property type="entry name" value="Phosphatidylinositol 3-kinase Catalytic Subunit, Chain A, domain 1"/>
    <property type="match status" value="1"/>
</dbReference>
<dbReference type="Pfam" id="PF00240">
    <property type="entry name" value="ubiquitin"/>
    <property type="match status" value="1"/>
</dbReference>
<dbReference type="InterPro" id="IPR000626">
    <property type="entry name" value="Ubiquitin-like_dom"/>
</dbReference>
<feature type="coiled-coil region" evidence="1">
    <location>
        <begin position="347"/>
        <end position="374"/>
    </location>
</feature>
<proteinExistence type="predicted"/>
<name>A0AAD1Y1N0_EUPCR</name>
<protein>
    <recommendedName>
        <fullName evidence="6">Ubiquitin-like domain-containing protein</fullName>
    </recommendedName>
</protein>
<evidence type="ECO:0008006" key="6">
    <source>
        <dbReference type="Google" id="ProtNLM"/>
    </source>
</evidence>
<dbReference type="InterPro" id="IPR002035">
    <property type="entry name" value="VWF_A"/>
</dbReference>
<evidence type="ECO:0000256" key="1">
    <source>
        <dbReference type="SAM" id="Coils"/>
    </source>
</evidence>
<dbReference type="AlphaFoldDB" id="A0AAD1Y1N0"/>
<gene>
    <name evidence="4" type="ORF">ECRASSUSDP1_LOCUS24606</name>
</gene>
<reference evidence="4" key="1">
    <citation type="submission" date="2023-07" db="EMBL/GenBank/DDBJ databases">
        <authorList>
            <consortium name="AG Swart"/>
            <person name="Singh M."/>
            <person name="Singh A."/>
            <person name="Seah K."/>
            <person name="Emmerich C."/>
        </authorList>
    </citation>
    <scope>NUCLEOTIDE SEQUENCE</scope>
    <source>
        <strain evidence="4">DP1</strain>
    </source>
</reference>
<dbReference type="InterPro" id="IPR019956">
    <property type="entry name" value="Ubiquitin_dom"/>
</dbReference>
<dbReference type="PROSITE" id="PS50234">
    <property type="entry name" value="VWFA"/>
    <property type="match status" value="1"/>
</dbReference>
<evidence type="ECO:0000313" key="5">
    <source>
        <dbReference type="Proteomes" id="UP001295684"/>
    </source>
</evidence>
<comment type="caution">
    <text evidence="4">The sequence shown here is derived from an EMBL/GenBank/DDBJ whole genome shotgun (WGS) entry which is preliminary data.</text>
</comment>
<dbReference type="PANTHER" id="PTHR45737:SF6">
    <property type="entry name" value="VON WILLEBRAND FACTOR A DOMAIN-CONTAINING PROTEIN 5A"/>
    <property type="match status" value="1"/>
</dbReference>
<dbReference type="SMART" id="SM00213">
    <property type="entry name" value="UBQ"/>
    <property type="match status" value="1"/>
</dbReference>
<accession>A0AAD1Y1N0</accession>
<sequence>MTSTQYYYCSGSPRCFLTVPLLPGWNLASFEARFADQVVTTTAKGDPLIGGVQDQKLPVYKKKSDILEEDEQKIVKELGHPEDEYRILLGEIAIETFVVVKCMFHQCLSTEDFSWQLKIPSSLIPRSQGPLTEQTVNEDHLKACIADMHPDLDEDKLQNLFDQALSYYQSSSFSWNFSVQISSQSPIQKAMSPSHEIKVDFLDSNCHNATIELLETEIDQFFNKDFIMLYRNDQINKPIVLLQKKNNEYALMVSMLADVRATTEDTVVNEETKLEADSIIKYPKEFHGKLEPAEFIFILDRSSSMRGRSIEKAKHGVILGLKSLPQNSLFNVVSFGTEHEQIFEESYLNSEENINEAIRKIEDFKADLENSDTQKVLQHVFSQNGENQELPKHVIMVTDLRLWLDREETIELIKRNSSSFTFHIVGVGEIANKYFAAECSNAGNGKYFLAGDFMNDIETGINHILLSCVNGGVGVRRKNTSINGNFKTESLVEKDSGRYIYNGEHLTSFSIIDSIEGELEGSITYEVSTTSGETTEYIIDLQKDSTFINGDSIFKMFAANKIKELESIEYFSRQDIIDISKEYQKPTRYTSQIEIRKPIASPDSDYTEITDFFVKVFDMEITVITLTGKRINVYLQSSDTFETLKTTIEIIEGIPKEKQRFVFAGQLLQGQDTLDSFGIKDGDKIHMVLKFRGGSEAPSDPNADDEGLVLPTLPDYLSLVMLQKPDGSFDSSILPLLGISSDSIATKVPEVLASKSESVHLTFLVINELLGKHQETKSRWTLSFIKAIRYIEHQ</sequence>
<evidence type="ECO:0000259" key="2">
    <source>
        <dbReference type="PROSITE" id="PS50053"/>
    </source>
</evidence>
<dbReference type="Gene3D" id="3.40.50.410">
    <property type="entry name" value="von Willebrand factor, type A domain"/>
    <property type="match status" value="1"/>
</dbReference>
<dbReference type="PANTHER" id="PTHR45737">
    <property type="entry name" value="VON WILLEBRAND FACTOR A DOMAIN-CONTAINING PROTEIN 5A"/>
    <property type="match status" value="1"/>
</dbReference>
<dbReference type="PRINTS" id="PR00348">
    <property type="entry name" value="UBIQUITIN"/>
</dbReference>
<keyword evidence="1" id="KW-0175">Coiled coil</keyword>
<dbReference type="SMART" id="SM00327">
    <property type="entry name" value="VWA"/>
    <property type="match status" value="1"/>
</dbReference>
<organism evidence="4 5">
    <name type="scientific">Euplotes crassus</name>
    <dbReference type="NCBI Taxonomy" id="5936"/>
    <lineage>
        <taxon>Eukaryota</taxon>
        <taxon>Sar</taxon>
        <taxon>Alveolata</taxon>
        <taxon>Ciliophora</taxon>
        <taxon>Intramacronucleata</taxon>
        <taxon>Spirotrichea</taxon>
        <taxon>Hypotrichia</taxon>
        <taxon>Euplotida</taxon>
        <taxon>Euplotidae</taxon>
        <taxon>Moneuplotes</taxon>
    </lineage>
</organism>
<dbReference type="PROSITE" id="PS50053">
    <property type="entry name" value="UBIQUITIN_2"/>
    <property type="match status" value="1"/>
</dbReference>
<dbReference type="Pfam" id="PF13768">
    <property type="entry name" value="VWA_3"/>
    <property type="match status" value="1"/>
</dbReference>